<evidence type="ECO:0000256" key="3">
    <source>
        <dbReference type="ARBA" id="ARBA00023306"/>
    </source>
</evidence>
<keyword evidence="9" id="KW-1185">Reference proteome</keyword>
<dbReference type="InterPro" id="IPR011989">
    <property type="entry name" value="ARM-like"/>
</dbReference>
<evidence type="ECO:0000256" key="2">
    <source>
        <dbReference type="ARBA" id="ARBA00022618"/>
    </source>
</evidence>
<evidence type="ECO:0000313" key="9">
    <source>
        <dbReference type="Proteomes" id="UP000218334"/>
    </source>
</evidence>
<dbReference type="AlphaFoldDB" id="A0A2H3BN46"/>
<dbReference type="GO" id="GO:0051301">
    <property type="term" value="P:cell division"/>
    <property type="evidence" value="ECO:0007669"/>
    <property type="project" value="UniProtKB-KW"/>
</dbReference>
<evidence type="ECO:0000313" key="8">
    <source>
        <dbReference type="EMBL" id="PBK72321.1"/>
    </source>
</evidence>
<evidence type="ECO:0000259" key="7">
    <source>
        <dbReference type="Pfam" id="PF09759"/>
    </source>
</evidence>
<accession>A0A2H3BN46</accession>
<reference evidence="9" key="1">
    <citation type="journal article" date="2017" name="Nat. Ecol. Evol.">
        <title>Genome expansion and lineage-specific genetic innovations in the forest pathogenic fungi Armillaria.</title>
        <authorList>
            <person name="Sipos G."/>
            <person name="Prasanna A.N."/>
            <person name="Walter M.C."/>
            <person name="O'Connor E."/>
            <person name="Balint B."/>
            <person name="Krizsan K."/>
            <person name="Kiss B."/>
            <person name="Hess J."/>
            <person name="Varga T."/>
            <person name="Slot J."/>
            <person name="Riley R."/>
            <person name="Boka B."/>
            <person name="Rigling D."/>
            <person name="Barry K."/>
            <person name="Lee J."/>
            <person name="Mihaltcheva S."/>
            <person name="LaButti K."/>
            <person name="Lipzen A."/>
            <person name="Waldron R."/>
            <person name="Moloney N.M."/>
            <person name="Sperisen C."/>
            <person name="Kredics L."/>
            <person name="Vagvoelgyi C."/>
            <person name="Patrignani A."/>
            <person name="Fitzpatrick D."/>
            <person name="Nagy I."/>
            <person name="Doyle S."/>
            <person name="Anderson J.B."/>
            <person name="Grigoriev I.V."/>
            <person name="Gueldener U."/>
            <person name="Muensterkoetter M."/>
            <person name="Nagy L.G."/>
        </authorList>
    </citation>
    <scope>NUCLEOTIDE SEQUENCE [LARGE SCALE GENOMIC DNA]</scope>
    <source>
        <strain evidence="9">28-4</strain>
    </source>
</reference>
<evidence type="ECO:0000256" key="1">
    <source>
        <dbReference type="ARBA" id="ARBA00008384"/>
    </source>
</evidence>
<sequence>MEWVSAAPEWKCYGRSTCSSTSTFTSAQQRLPMQDGAAQDAEALIFKFTGACSAFDINASEAVDSLSAVLDNIAIDLAHSRDLRSHVGTSKPVFWSCLRKLWRDLVRAQLTFWDGDDDDQASTETLKHQNLRNFCKSLARLTRNLVAGVSINQTHAFENEPDIRRLLHYYTSWTAMEDHDDLVVARILSQTMSNLITENEPLMQVLWDTYMNLPEDQVVLIRLLQSSDGKSLVPAMMLIRNCIQGSRTRARLLVNATAGSRLCVCLLDKMAKTYEAEEGSEEARAFDLGYAIFSRLMEAGLVPELYSKLSIKDEIVTPHQTVLLKLIDSYLQSTPLTPKDLTTTKILVKLSQMLGTCFFSMSSYSQRAIRRSLGSPSSEHFSPVINLPSDMILPPAELDVMLPKVCEALVLVSQCIVTVTLDAEKETFNHGTPSASLQNIRAFFNELRFENHSLAESLIGVHSHAMSSVIFCIDRTELLRLLDRFLPRIIFGKPVQNQPGSDGPGTTPLSNASDTGFFYLKRDLVRLLGILCHEQKAVQDRVRQCGGIEVVMNLCVIDERNPYLREHAIFALHNLLKGNPENQAIVQEIRPTGQWDENGVLKDTVGAVRK</sequence>
<organism evidence="8 9">
    <name type="scientific">Armillaria solidipes</name>
    <dbReference type="NCBI Taxonomy" id="1076256"/>
    <lineage>
        <taxon>Eukaryota</taxon>
        <taxon>Fungi</taxon>
        <taxon>Dikarya</taxon>
        <taxon>Basidiomycota</taxon>
        <taxon>Agaricomycotina</taxon>
        <taxon>Agaricomycetes</taxon>
        <taxon>Agaricomycetidae</taxon>
        <taxon>Agaricales</taxon>
        <taxon>Marasmiineae</taxon>
        <taxon>Physalacriaceae</taxon>
        <taxon>Armillaria</taxon>
    </lineage>
</organism>
<feature type="domain" description="Ataxin-10" evidence="7">
    <location>
        <begin position="520"/>
        <end position="602"/>
    </location>
</feature>
<keyword evidence="3" id="KW-0131">Cell cycle</keyword>
<dbReference type="InterPro" id="IPR051374">
    <property type="entry name" value="Ataxin-10/CTR86_families"/>
</dbReference>
<keyword evidence="2" id="KW-0132">Cell division</keyword>
<evidence type="ECO:0000256" key="4">
    <source>
        <dbReference type="ARBA" id="ARBA00044746"/>
    </source>
</evidence>
<dbReference type="PANTHER" id="PTHR13255:SF0">
    <property type="entry name" value="ATAXIN-10"/>
    <property type="match status" value="1"/>
</dbReference>
<comment type="function">
    <text evidence="4">May play a role in the regulation of cytokinesis.</text>
</comment>
<dbReference type="InterPro" id="IPR019156">
    <property type="entry name" value="Ataxin-10_domain"/>
</dbReference>
<dbReference type="InterPro" id="IPR016024">
    <property type="entry name" value="ARM-type_fold"/>
</dbReference>
<dbReference type="Pfam" id="PF09759">
    <property type="entry name" value="Atx10homo_assoc"/>
    <property type="match status" value="1"/>
</dbReference>
<evidence type="ECO:0000256" key="5">
    <source>
        <dbReference type="ARBA" id="ARBA00044801"/>
    </source>
</evidence>
<dbReference type="PANTHER" id="PTHR13255">
    <property type="entry name" value="ATAXIN-10"/>
    <property type="match status" value="1"/>
</dbReference>
<dbReference type="SUPFAM" id="SSF48371">
    <property type="entry name" value="ARM repeat"/>
    <property type="match status" value="2"/>
</dbReference>
<dbReference type="Gene3D" id="1.25.10.10">
    <property type="entry name" value="Leucine-rich Repeat Variant"/>
    <property type="match status" value="1"/>
</dbReference>
<dbReference type="Proteomes" id="UP000218334">
    <property type="component" value="Unassembled WGS sequence"/>
</dbReference>
<gene>
    <name evidence="8" type="ORF">ARMSODRAFT_752664</name>
</gene>
<evidence type="ECO:0000256" key="6">
    <source>
        <dbReference type="ARBA" id="ARBA00044805"/>
    </source>
</evidence>
<proteinExistence type="inferred from homology"/>
<dbReference type="GO" id="GO:0005829">
    <property type="term" value="C:cytosol"/>
    <property type="evidence" value="ECO:0007669"/>
    <property type="project" value="TreeGrafter"/>
</dbReference>
<name>A0A2H3BN46_9AGAR</name>
<comment type="similarity">
    <text evidence="1">Belongs to the ataxin-10 family.</text>
</comment>
<protein>
    <recommendedName>
        <fullName evidence="5">Ataxin-10 homolog</fullName>
    </recommendedName>
    <alternativeName>
        <fullName evidence="6">Copper transport protein 86</fullName>
    </alternativeName>
</protein>
<dbReference type="EMBL" id="KZ293422">
    <property type="protein sequence ID" value="PBK72321.1"/>
    <property type="molecule type" value="Genomic_DNA"/>
</dbReference>